<reference evidence="1" key="1">
    <citation type="submission" date="2019-08" db="EMBL/GenBank/DDBJ databases">
        <title>The complete genome of Acinetobacter defluvii strain WCHAD010030.</title>
        <authorList>
            <person name="Hu Y."/>
            <person name="Qin J."/>
            <person name="Feng Y."/>
            <person name="Zong Z."/>
        </authorList>
    </citation>
    <scope>NUCLEOTIDE SEQUENCE</scope>
    <source>
        <strain evidence="1">WCHA30</strain>
        <plasmid evidence="1">p1_010030</plasmid>
    </source>
</reference>
<protein>
    <submittedName>
        <fullName evidence="1">Uncharacterized protein</fullName>
    </submittedName>
</protein>
<accession>A0A2S2F893</accession>
<keyword evidence="2" id="KW-1185">Reference proteome</keyword>
<dbReference type="KEGG" id="adv:DJ533_00340"/>
<sequence length="353" mass="39784">MNELDKVGFNVGEVLILEDDDLLTESTPVITGKFRRGRIDQHMLITKQNIRAKLGHDPRNIYYNNVCDVLENIPAVYVMRIFEGNQILPELPFGKWIISPNVTINYAAITAHYTAYKTNGYDYYDSHADIDLTNAIINSFSDTDMQQWQAFKDAANELTGVTDWVVDAANNQIVYTVTPLYCADGSCEFLWRTETNYDGYKSAQEGCNARDSQFNKSSSIYKNQKTTAQKNSTLYSVKVNSQTVQVNGYTCVGTREKKSDNSIESVSHKVVPYAINPDYSPAEEDKKTLPLETVAQKVISNASSSNQGTSLLVETYIQEIAKSIFNENAAKQFVNLNDLINEFEKNKVVRSIF</sequence>
<evidence type="ECO:0000313" key="2">
    <source>
        <dbReference type="Proteomes" id="UP000245977"/>
    </source>
</evidence>
<proteinExistence type="predicted"/>
<dbReference type="AlphaFoldDB" id="A0A2S2F893"/>
<dbReference type="STRING" id="1871111.GCA_001704615_00884"/>
<name>A0A2S2F893_9GAMM</name>
<dbReference type="RefSeq" id="WP_065994765.1">
    <property type="nucleotide sequence ID" value="NZ_CP029389.2"/>
</dbReference>
<gene>
    <name evidence="1" type="ORF">DJ533_00340</name>
</gene>
<dbReference type="Proteomes" id="UP000245977">
    <property type="component" value="Plasmid p1_010030"/>
</dbReference>
<dbReference type="EMBL" id="CP029389">
    <property type="protein sequence ID" value="AWL27167.1"/>
    <property type="molecule type" value="Genomic_DNA"/>
</dbReference>
<organism evidence="1 2">
    <name type="scientific">Acinetobacter defluvii</name>
    <dbReference type="NCBI Taxonomy" id="1871111"/>
    <lineage>
        <taxon>Bacteria</taxon>
        <taxon>Pseudomonadati</taxon>
        <taxon>Pseudomonadota</taxon>
        <taxon>Gammaproteobacteria</taxon>
        <taxon>Moraxellales</taxon>
        <taxon>Moraxellaceae</taxon>
        <taxon>Acinetobacter</taxon>
    </lineage>
</organism>
<evidence type="ECO:0000313" key="1">
    <source>
        <dbReference type="EMBL" id="AWL27167.1"/>
    </source>
</evidence>
<geneLocation type="plasmid" evidence="1 2">
    <name>p1_010030</name>
</geneLocation>
<dbReference type="OrthoDB" id="6687017at2"/>
<keyword evidence="1" id="KW-0614">Plasmid</keyword>